<dbReference type="GO" id="GO:0004174">
    <property type="term" value="F:electron-transferring-flavoprotein dehydrogenase activity"/>
    <property type="evidence" value="ECO:0007669"/>
    <property type="project" value="TreeGrafter"/>
</dbReference>
<dbReference type="PRINTS" id="PR00411">
    <property type="entry name" value="PNDRDTASEI"/>
</dbReference>
<protein>
    <recommendedName>
        <fullName evidence="5">FAD/NAD(P)-binding domain-containing protein</fullName>
    </recommendedName>
</protein>
<dbReference type="GO" id="GO:0005737">
    <property type="term" value="C:cytoplasm"/>
    <property type="evidence" value="ECO:0007669"/>
    <property type="project" value="TreeGrafter"/>
</dbReference>
<dbReference type="InterPro" id="IPR036188">
    <property type="entry name" value="FAD/NAD-bd_sf"/>
</dbReference>
<keyword evidence="3" id="KW-0274">FAD</keyword>
<accession>A0AAD5VJI8</accession>
<dbReference type="SUPFAM" id="SSF51905">
    <property type="entry name" value="FAD/NAD(P)-binding domain"/>
    <property type="match status" value="1"/>
</dbReference>
<comment type="caution">
    <text evidence="6">The sequence shown here is derived from an EMBL/GenBank/DDBJ whole genome shotgun (WGS) entry which is preliminary data.</text>
</comment>
<evidence type="ECO:0000256" key="2">
    <source>
        <dbReference type="ARBA" id="ARBA00022630"/>
    </source>
</evidence>
<feature type="domain" description="FAD/NAD(P)-binding" evidence="5">
    <location>
        <begin position="8"/>
        <end position="298"/>
    </location>
</feature>
<gene>
    <name evidence="6" type="ORF">NP233_g10050</name>
</gene>
<dbReference type="PANTHER" id="PTHR43735:SF3">
    <property type="entry name" value="FERROPTOSIS SUPPRESSOR PROTEIN 1"/>
    <property type="match status" value="1"/>
</dbReference>
<dbReference type="PANTHER" id="PTHR43735">
    <property type="entry name" value="APOPTOSIS-INDUCING FACTOR 1"/>
    <property type="match status" value="1"/>
</dbReference>
<dbReference type="Proteomes" id="UP001213000">
    <property type="component" value="Unassembled WGS sequence"/>
</dbReference>
<evidence type="ECO:0000313" key="7">
    <source>
        <dbReference type="Proteomes" id="UP001213000"/>
    </source>
</evidence>
<dbReference type="AlphaFoldDB" id="A0AAD5VJI8"/>
<evidence type="ECO:0000256" key="4">
    <source>
        <dbReference type="ARBA" id="ARBA00023002"/>
    </source>
</evidence>
<sequence length="377" mass="41045">MSKKTLPNIVVVGSGSAGTSAAYQLAQKLDATKYNLVVINPRPYTIFYPATARAVVSDRDNLREQIFIPIEDFLRGKGRFVLGKVTRVEPNQKEGGGTVTVSNGDTIPYHTILLSPGVIWDNPIRFPDGATSGLDAYLSVYREAIKNAEKIVLVGAGAVGLELAGEIRDVYPDKQITLVQGSNLPLNDFYPNKYRTAVLKSFQKRKIEFVLDEYVDDIPALDEDIKDVRTRSGKSITADLVISTRGQRPNTELISDSFGADALTSSGHVKVESTLQLPGHKDIFVMGDVIDWKEQKQAFKAGNHAAVVVANVLALINGQKNLKRYSGSPEFLFVTNGKNGGVTYLNFFGGIVLGDWVTRMAKSKTLIVPTARGALGL</sequence>
<comment type="similarity">
    <text evidence="1">Belongs to the FAD-dependent oxidoreductase family.</text>
</comment>
<evidence type="ECO:0000256" key="3">
    <source>
        <dbReference type="ARBA" id="ARBA00022827"/>
    </source>
</evidence>
<evidence type="ECO:0000256" key="1">
    <source>
        <dbReference type="ARBA" id="ARBA00006442"/>
    </source>
</evidence>
<reference evidence="6" key="1">
    <citation type="submission" date="2022-07" db="EMBL/GenBank/DDBJ databases">
        <title>Genome Sequence of Leucocoprinus birnbaumii.</title>
        <authorList>
            <person name="Buettner E."/>
        </authorList>
    </citation>
    <scope>NUCLEOTIDE SEQUENCE</scope>
    <source>
        <strain evidence="6">VT141</strain>
    </source>
</reference>
<dbReference type="Gene3D" id="3.50.50.100">
    <property type="match status" value="1"/>
</dbReference>
<evidence type="ECO:0000259" key="5">
    <source>
        <dbReference type="Pfam" id="PF07992"/>
    </source>
</evidence>
<keyword evidence="2" id="KW-0285">Flavoprotein</keyword>
<organism evidence="6 7">
    <name type="scientific">Leucocoprinus birnbaumii</name>
    <dbReference type="NCBI Taxonomy" id="56174"/>
    <lineage>
        <taxon>Eukaryota</taxon>
        <taxon>Fungi</taxon>
        <taxon>Dikarya</taxon>
        <taxon>Basidiomycota</taxon>
        <taxon>Agaricomycotina</taxon>
        <taxon>Agaricomycetes</taxon>
        <taxon>Agaricomycetidae</taxon>
        <taxon>Agaricales</taxon>
        <taxon>Agaricineae</taxon>
        <taxon>Agaricaceae</taxon>
        <taxon>Leucocoprinus</taxon>
    </lineage>
</organism>
<keyword evidence="4" id="KW-0560">Oxidoreductase</keyword>
<proteinExistence type="inferred from homology"/>
<keyword evidence="7" id="KW-1185">Reference proteome</keyword>
<dbReference type="PRINTS" id="PR00368">
    <property type="entry name" value="FADPNR"/>
</dbReference>
<dbReference type="InterPro" id="IPR023753">
    <property type="entry name" value="FAD/NAD-binding_dom"/>
</dbReference>
<evidence type="ECO:0000313" key="6">
    <source>
        <dbReference type="EMBL" id="KAJ3561675.1"/>
    </source>
</evidence>
<dbReference type="GO" id="GO:0050660">
    <property type="term" value="F:flavin adenine dinucleotide binding"/>
    <property type="evidence" value="ECO:0007669"/>
    <property type="project" value="TreeGrafter"/>
</dbReference>
<dbReference type="EMBL" id="JANIEX010000969">
    <property type="protein sequence ID" value="KAJ3561675.1"/>
    <property type="molecule type" value="Genomic_DNA"/>
</dbReference>
<dbReference type="Pfam" id="PF07992">
    <property type="entry name" value="Pyr_redox_2"/>
    <property type="match status" value="1"/>
</dbReference>
<name>A0AAD5VJI8_9AGAR</name>